<proteinExistence type="predicted"/>
<reference evidence="4 5" key="1">
    <citation type="submission" date="2020-08" db="EMBL/GenBank/DDBJ databases">
        <title>Putative novel bacterial strains isolated from necrotic wheat leaf tissues caused by Xanthomonas translucens.</title>
        <authorList>
            <person name="Tambong J.T."/>
        </authorList>
    </citation>
    <scope>NUCLEOTIDE SEQUENCE [LARGE SCALE GENOMIC DNA]</scope>
    <source>
        <strain evidence="5">DOAB 1063</strain>
    </source>
</reference>
<dbReference type="PIRSF" id="PIRSF018266">
    <property type="entry name" value="FecR"/>
    <property type="match status" value="1"/>
</dbReference>
<evidence type="ECO:0000313" key="5">
    <source>
        <dbReference type="Proteomes" id="UP000597613"/>
    </source>
</evidence>
<dbReference type="Proteomes" id="UP000597613">
    <property type="component" value="Unassembled WGS sequence"/>
</dbReference>
<evidence type="ECO:0000256" key="1">
    <source>
        <dbReference type="SAM" id="Phobius"/>
    </source>
</evidence>
<dbReference type="RefSeq" id="WP_187502869.1">
    <property type="nucleotide sequence ID" value="NZ_CP162536.1"/>
</dbReference>
<accession>A0ABR7AKV9</accession>
<name>A0ABR7AKV9_9SPHN</name>
<evidence type="ECO:0000313" key="4">
    <source>
        <dbReference type="EMBL" id="MBC3941097.1"/>
    </source>
</evidence>
<dbReference type="Pfam" id="PF16220">
    <property type="entry name" value="DUF4880"/>
    <property type="match status" value="1"/>
</dbReference>
<organism evidence="4 5">
    <name type="scientific">Sphingomonas albertensis</name>
    <dbReference type="NCBI Taxonomy" id="2762591"/>
    <lineage>
        <taxon>Bacteria</taxon>
        <taxon>Pseudomonadati</taxon>
        <taxon>Pseudomonadota</taxon>
        <taxon>Alphaproteobacteria</taxon>
        <taxon>Sphingomonadales</taxon>
        <taxon>Sphingomonadaceae</taxon>
        <taxon>Sphingomonas</taxon>
    </lineage>
</organism>
<sequence length="321" mass="34949">MATEAQDIIQARAIEWHIRLRNGGDDAWEDFAAWLAEDPQHAEAYDAIERVDHAIEPLLPDLVFREAANDSDELATPLSRPTRRWFLSGGALAAAIVAAFALGPSLISSRYNVVTGPGERRTVALDPGTQVVMNGSTRMTFDSKDARFAELAQGEALFRIRHDSVHPFVLKLGENRVEDAGTVFNVVRSPSEVRVAVAEGKVIYNPDRDRIVLDPGQVLADRDGSTRIRVTRVPVQGVGSWEKGGLSYTGDPMSQVAGDLSRALGVRIIVAPSVTDRPFSGSIVLNGKGPEQVRRLERALNVRLEQGPEGWTMKPADGAGR</sequence>
<feature type="transmembrane region" description="Helical" evidence="1">
    <location>
        <begin position="85"/>
        <end position="107"/>
    </location>
</feature>
<gene>
    <name evidence="4" type="ORF">H8S47_05285</name>
</gene>
<dbReference type="Gene3D" id="2.60.120.1440">
    <property type="match status" value="1"/>
</dbReference>
<evidence type="ECO:0000259" key="3">
    <source>
        <dbReference type="Pfam" id="PF16220"/>
    </source>
</evidence>
<dbReference type="InterPro" id="IPR032623">
    <property type="entry name" value="FecR_N"/>
</dbReference>
<dbReference type="EMBL" id="JACONT010000007">
    <property type="protein sequence ID" value="MBC3941097.1"/>
    <property type="molecule type" value="Genomic_DNA"/>
</dbReference>
<dbReference type="InterPro" id="IPR012373">
    <property type="entry name" value="Ferrdict_sens_TM"/>
</dbReference>
<keyword evidence="5" id="KW-1185">Reference proteome</keyword>
<dbReference type="InterPro" id="IPR006860">
    <property type="entry name" value="FecR"/>
</dbReference>
<dbReference type="PANTHER" id="PTHR30273">
    <property type="entry name" value="PERIPLASMIC SIGNAL SENSOR AND SIGMA FACTOR ACTIVATOR FECR-RELATED"/>
    <property type="match status" value="1"/>
</dbReference>
<keyword evidence="1" id="KW-0472">Membrane</keyword>
<dbReference type="Pfam" id="PF04773">
    <property type="entry name" value="FecR"/>
    <property type="match status" value="1"/>
</dbReference>
<keyword evidence="1" id="KW-1133">Transmembrane helix</keyword>
<comment type="caution">
    <text evidence="4">The sequence shown here is derived from an EMBL/GenBank/DDBJ whole genome shotgun (WGS) entry which is preliminary data.</text>
</comment>
<protein>
    <submittedName>
        <fullName evidence="4">FecR domain-containing protein</fullName>
    </submittedName>
</protein>
<evidence type="ECO:0000259" key="2">
    <source>
        <dbReference type="Pfam" id="PF04773"/>
    </source>
</evidence>
<keyword evidence="1" id="KW-0812">Transmembrane</keyword>
<feature type="domain" description="FecR N-terminal" evidence="3">
    <location>
        <begin position="12"/>
        <end position="51"/>
    </location>
</feature>
<feature type="domain" description="FecR protein" evidence="2">
    <location>
        <begin position="113"/>
        <end position="202"/>
    </location>
</feature>
<dbReference type="PANTHER" id="PTHR30273:SF2">
    <property type="entry name" value="PROTEIN FECR"/>
    <property type="match status" value="1"/>
</dbReference>